<name>A0AAN8YF14_SOLBU</name>
<evidence type="ECO:0000313" key="1">
    <source>
        <dbReference type="EMBL" id="KAK6786958.1"/>
    </source>
</evidence>
<accession>A0AAN8YF14</accession>
<dbReference type="Proteomes" id="UP001371456">
    <property type="component" value="Unassembled WGS sequence"/>
</dbReference>
<dbReference type="EMBL" id="JBANQN010000006">
    <property type="protein sequence ID" value="KAK6786958.1"/>
    <property type="molecule type" value="Genomic_DNA"/>
</dbReference>
<keyword evidence="2" id="KW-1185">Reference proteome</keyword>
<proteinExistence type="predicted"/>
<evidence type="ECO:0000313" key="2">
    <source>
        <dbReference type="Proteomes" id="UP001371456"/>
    </source>
</evidence>
<comment type="caution">
    <text evidence="1">The sequence shown here is derived from an EMBL/GenBank/DDBJ whole genome shotgun (WGS) entry which is preliminary data.</text>
</comment>
<gene>
    <name evidence="1" type="ORF">RDI58_015483</name>
</gene>
<protein>
    <submittedName>
        <fullName evidence="1">Uncharacterized protein</fullName>
    </submittedName>
</protein>
<sequence>MRVTFSLRFMQLSIRRKTTHGST</sequence>
<organism evidence="1 2">
    <name type="scientific">Solanum bulbocastanum</name>
    <name type="common">Wild potato</name>
    <dbReference type="NCBI Taxonomy" id="147425"/>
    <lineage>
        <taxon>Eukaryota</taxon>
        <taxon>Viridiplantae</taxon>
        <taxon>Streptophyta</taxon>
        <taxon>Embryophyta</taxon>
        <taxon>Tracheophyta</taxon>
        <taxon>Spermatophyta</taxon>
        <taxon>Magnoliopsida</taxon>
        <taxon>eudicotyledons</taxon>
        <taxon>Gunneridae</taxon>
        <taxon>Pentapetalae</taxon>
        <taxon>asterids</taxon>
        <taxon>lamiids</taxon>
        <taxon>Solanales</taxon>
        <taxon>Solanaceae</taxon>
        <taxon>Solanoideae</taxon>
        <taxon>Solaneae</taxon>
        <taxon>Solanum</taxon>
    </lineage>
</organism>
<reference evidence="1 2" key="1">
    <citation type="submission" date="2024-02" db="EMBL/GenBank/DDBJ databases">
        <title>de novo genome assembly of Solanum bulbocastanum strain 11H21.</title>
        <authorList>
            <person name="Hosaka A.J."/>
        </authorList>
    </citation>
    <scope>NUCLEOTIDE SEQUENCE [LARGE SCALE GENOMIC DNA]</scope>
    <source>
        <tissue evidence="1">Young leaves</tissue>
    </source>
</reference>
<dbReference type="AlphaFoldDB" id="A0AAN8YF14"/>